<keyword evidence="1" id="KW-0175">Coiled coil</keyword>
<feature type="coiled-coil region" evidence="1">
    <location>
        <begin position="53"/>
        <end position="94"/>
    </location>
</feature>
<evidence type="ECO:0000256" key="1">
    <source>
        <dbReference type="SAM" id="Coils"/>
    </source>
</evidence>
<dbReference type="AlphaFoldDB" id="A0AAW0AWV5"/>
<accession>A0AAW0AWV5</accession>
<keyword evidence="3" id="KW-1185">Reference proteome</keyword>
<evidence type="ECO:0000313" key="3">
    <source>
        <dbReference type="Proteomes" id="UP001383192"/>
    </source>
</evidence>
<evidence type="ECO:0000313" key="2">
    <source>
        <dbReference type="EMBL" id="KAK7018049.1"/>
    </source>
</evidence>
<sequence length="344" mass="39283">MAAYSRSATSTITLCDNCNHVFPVYPAHPQPENERFRSGAPPDTEISIHIAVVGEIEEDMKRYDSELDRLRKVVQEMELERNTLQRRLDEHRNLASAIRRLPVEIWDTVFRQSKHGYHSAPGDILPMNGKSSIDDRDIRFRADVKVSDRLCCLIRCSVYNPPRPANEQLRCLGQPPHVDVAFHRAVIEEIEEDVKRYDSELDRLRRAVQKLEDGKNALQQGLAEHRNLISANRRLPVELLDLISRHLVVSWPKYDNGSPLLALHSPRPWQQWQCTKAHRGSILSSITCFLILAKPCPFPTAPVGFHIHRHISTSQGHRPSFGDVLQDIGKSSIEGRNCRPGMEI</sequence>
<comment type="caution">
    <text evidence="2">The sequence shown here is derived from an EMBL/GenBank/DDBJ whole genome shotgun (WGS) entry which is preliminary data.</text>
</comment>
<dbReference type="Proteomes" id="UP001383192">
    <property type="component" value="Unassembled WGS sequence"/>
</dbReference>
<feature type="coiled-coil region" evidence="1">
    <location>
        <begin position="180"/>
        <end position="228"/>
    </location>
</feature>
<proteinExistence type="predicted"/>
<protein>
    <submittedName>
        <fullName evidence="2">Uncharacterized protein</fullName>
    </submittedName>
</protein>
<reference evidence="2 3" key="1">
    <citation type="submission" date="2024-01" db="EMBL/GenBank/DDBJ databases">
        <title>A draft genome for a cacao thread blight-causing isolate of Paramarasmius palmivorus.</title>
        <authorList>
            <person name="Baruah I.K."/>
            <person name="Bukari Y."/>
            <person name="Amoako-Attah I."/>
            <person name="Meinhardt L.W."/>
            <person name="Bailey B.A."/>
            <person name="Cohen S.P."/>
        </authorList>
    </citation>
    <scope>NUCLEOTIDE SEQUENCE [LARGE SCALE GENOMIC DNA]</scope>
    <source>
        <strain evidence="2 3">GH-12</strain>
    </source>
</reference>
<gene>
    <name evidence="2" type="ORF">VNI00_018422</name>
</gene>
<name>A0AAW0AWV5_9AGAR</name>
<organism evidence="2 3">
    <name type="scientific">Paramarasmius palmivorus</name>
    <dbReference type="NCBI Taxonomy" id="297713"/>
    <lineage>
        <taxon>Eukaryota</taxon>
        <taxon>Fungi</taxon>
        <taxon>Dikarya</taxon>
        <taxon>Basidiomycota</taxon>
        <taxon>Agaricomycotina</taxon>
        <taxon>Agaricomycetes</taxon>
        <taxon>Agaricomycetidae</taxon>
        <taxon>Agaricales</taxon>
        <taxon>Marasmiineae</taxon>
        <taxon>Marasmiaceae</taxon>
        <taxon>Paramarasmius</taxon>
    </lineage>
</organism>
<dbReference type="EMBL" id="JAYKXP010000233">
    <property type="protein sequence ID" value="KAK7018049.1"/>
    <property type="molecule type" value="Genomic_DNA"/>
</dbReference>